<dbReference type="InterPro" id="IPR029510">
    <property type="entry name" value="Ald_DH_CS_GLU"/>
</dbReference>
<gene>
    <name evidence="5" type="primary">feaB</name>
    <name evidence="5" type="ORF">KBTEX_02438</name>
</gene>
<evidence type="ECO:0000256" key="3">
    <source>
        <dbReference type="SAM" id="MobiDB-lite"/>
    </source>
</evidence>
<evidence type="ECO:0000256" key="2">
    <source>
        <dbReference type="ARBA" id="ARBA00023002"/>
    </source>
</evidence>
<dbReference type="InterPro" id="IPR016162">
    <property type="entry name" value="Ald_DH_N"/>
</dbReference>
<dbReference type="PANTHER" id="PTHR11699">
    <property type="entry name" value="ALDEHYDE DEHYDROGENASE-RELATED"/>
    <property type="match status" value="1"/>
</dbReference>
<dbReference type="Pfam" id="PF00171">
    <property type="entry name" value="Aldedh"/>
    <property type="match status" value="1"/>
</dbReference>
<dbReference type="InterPro" id="IPR016163">
    <property type="entry name" value="Ald_DH_C"/>
</dbReference>
<dbReference type="InterPro" id="IPR016161">
    <property type="entry name" value="Ald_DH/histidinol_DH"/>
</dbReference>
<name>A0A5B8RA80_9ZZZZ</name>
<accession>A0A5B8RA80</accession>
<protein>
    <submittedName>
        <fullName evidence="5">Phenylacetaldehyde dehydrogenase</fullName>
        <ecNumber evidence="5">1.2.1.39</ecNumber>
    </submittedName>
</protein>
<dbReference type="EC" id="1.2.1.39" evidence="5"/>
<dbReference type="AlphaFoldDB" id="A0A5B8RA80"/>
<dbReference type="PROSITE" id="PS00687">
    <property type="entry name" value="ALDEHYDE_DEHYDR_GLU"/>
    <property type="match status" value="1"/>
</dbReference>
<evidence type="ECO:0000256" key="1">
    <source>
        <dbReference type="ARBA" id="ARBA00009986"/>
    </source>
</evidence>
<dbReference type="FunFam" id="3.40.605.10:FF:000007">
    <property type="entry name" value="NAD/NADP-dependent betaine aldehyde dehydrogenase"/>
    <property type="match status" value="1"/>
</dbReference>
<dbReference type="SUPFAM" id="SSF53720">
    <property type="entry name" value="ALDH-like"/>
    <property type="match status" value="1"/>
</dbReference>
<evidence type="ECO:0000259" key="4">
    <source>
        <dbReference type="Pfam" id="PF00171"/>
    </source>
</evidence>
<reference evidence="5" key="1">
    <citation type="submission" date="2019-06" db="EMBL/GenBank/DDBJ databases">
        <authorList>
            <person name="Murdoch R.W."/>
            <person name="Fathepure B."/>
        </authorList>
    </citation>
    <scope>NUCLEOTIDE SEQUENCE</scope>
</reference>
<feature type="region of interest" description="Disordered" evidence="3">
    <location>
        <begin position="1"/>
        <end position="26"/>
    </location>
</feature>
<evidence type="ECO:0000313" key="5">
    <source>
        <dbReference type="EMBL" id="QEA06109.1"/>
    </source>
</evidence>
<organism evidence="5">
    <name type="scientific">uncultured organism</name>
    <dbReference type="NCBI Taxonomy" id="155900"/>
    <lineage>
        <taxon>unclassified sequences</taxon>
        <taxon>environmental samples</taxon>
    </lineage>
</organism>
<keyword evidence="2 5" id="KW-0560">Oxidoreductase</keyword>
<feature type="domain" description="Aldehyde dehydrogenase" evidence="4">
    <location>
        <begin position="13"/>
        <end position="475"/>
    </location>
</feature>
<comment type="similarity">
    <text evidence="1">Belongs to the aldehyde dehydrogenase family.</text>
</comment>
<sequence>MEETARHWIDGAWTPSRDGAEAQSMDPATGRAIGRFADGGDAEAGAAIDSAWQAFFHGEWAASPRRRAQVLLDYADALTQRREPLAELLTRETGRLLRASRGEINGAISELRFYAGLARTVFGRVTEVEPGEFSLLTREPAGVAGIIVPWNAPAILLVRSLAPAMAAGCTSVIKLAPQSSLFQTAFLAPLYEQTDLPAGVVNSLCGTGSAAGERMVASPRVHVISFTGSSAVGKRIMAASADTMKRLNLELGGKAPCVVFDDVDVDAVAPRLAAAATILSGQQCTAADRVLVHESRAAQMREALAEAMTSLVVGPGMDEASQMGPLIDHASRDRVAGVVEAAGRYGEVIVRGGIPDGPLADGAFLTPSLIAVSDLDAPMVQEEFFGPVLNLETFSDESEAVARANATPFGLAASVWTADAARGRRVARGIRSGTVWINDHNKLFAEAETGGFGESGVGRLHGAEAMAEFLETKHIHETVGHVEPAPLPGRER</sequence>
<dbReference type="Gene3D" id="3.40.605.10">
    <property type="entry name" value="Aldehyde Dehydrogenase, Chain A, domain 1"/>
    <property type="match status" value="1"/>
</dbReference>
<proteinExistence type="inferred from homology"/>
<dbReference type="InterPro" id="IPR015590">
    <property type="entry name" value="Aldehyde_DH_dom"/>
</dbReference>
<dbReference type="GO" id="GO:0008957">
    <property type="term" value="F:phenylacetaldehyde dehydrogenase (NAD+) activity"/>
    <property type="evidence" value="ECO:0007669"/>
    <property type="project" value="UniProtKB-EC"/>
</dbReference>
<dbReference type="EMBL" id="MN079125">
    <property type="protein sequence ID" value="QEA06109.1"/>
    <property type="molecule type" value="Genomic_DNA"/>
</dbReference>
<dbReference type="Gene3D" id="3.40.309.10">
    <property type="entry name" value="Aldehyde Dehydrogenase, Chain A, domain 2"/>
    <property type="match status" value="1"/>
</dbReference>